<sequence>MTQEEQLMAYAEKVLGQDASGHNMDHIRRVVATTKTLLARTPVADATIAVAAATLHDTYDDKLVTDVAAAKAQTVAAMTHAGLTAAQQSAVIAIIDHMSFKASLAGKQPLSLEGQLVQDADRLDAIGAIGIARAMMYGGAHGSRLYDPALAPRHQLDASSYRQGESTIINHFHEKLLHLAAQMNTPAARKLAAHRQQVMQDFLEEFAAEWRGEK</sequence>
<dbReference type="InterPro" id="IPR003607">
    <property type="entry name" value="HD/PDEase_dom"/>
</dbReference>
<dbReference type="PANTHER" id="PTHR33594:SF1">
    <property type="entry name" value="HD_PDEASE DOMAIN-CONTAINING PROTEIN"/>
    <property type="match status" value="1"/>
</dbReference>
<evidence type="ECO:0000313" key="2">
    <source>
        <dbReference type="EMBL" id="KRN25879.1"/>
    </source>
</evidence>
<dbReference type="AlphaFoldDB" id="A0A0R2FL23"/>
<organism evidence="2 3">
    <name type="scientific">Lacticaseibacillus camelliae DSM 22697 = JCM 13995</name>
    <dbReference type="NCBI Taxonomy" id="1423730"/>
    <lineage>
        <taxon>Bacteria</taxon>
        <taxon>Bacillati</taxon>
        <taxon>Bacillota</taxon>
        <taxon>Bacilli</taxon>
        <taxon>Lactobacillales</taxon>
        <taxon>Lactobacillaceae</taxon>
        <taxon>Lacticaseibacillus</taxon>
    </lineage>
</organism>
<dbReference type="Gene3D" id="1.20.58.1910">
    <property type="match status" value="1"/>
</dbReference>
<gene>
    <name evidence="2" type="ORF">FC75_GL002012</name>
</gene>
<accession>A0A0R2FL23</accession>
<keyword evidence="3" id="KW-1185">Reference proteome</keyword>
<dbReference type="Gene3D" id="1.10.472.50">
    <property type="entry name" value="HD-domain/PDEase-like"/>
    <property type="match status" value="1"/>
</dbReference>
<name>A0A0R2FL23_9LACO</name>
<keyword evidence="2" id="KW-0378">Hydrolase</keyword>
<proteinExistence type="predicted"/>
<dbReference type="PATRIC" id="fig|1423730.4.peg.2093"/>
<comment type="caution">
    <text evidence="2">The sequence shown here is derived from an EMBL/GenBank/DDBJ whole genome shotgun (WGS) entry which is preliminary data.</text>
</comment>
<dbReference type="InterPro" id="IPR006674">
    <property type="entry name" value="HD_domain"/>
</dbReference>
<dbReference type="RefSeq" id="WP_056988648.1">
    <property type="nucleotide sequence ID" value="NZ_AYZJ01000002.1"/>
</dbReference>
<evidence type="ECO:0000259" key="1">
    <source>
        <dbReference type="SMART" id="SM00471"/>
    </source>
</evidence>
<dbReference type="STRING" id="1423730.FC75_GL002012"/>
<reference evidence="2 3" key="1">
    <citation type="journal article" date="2015" name="Genome Announc.">
        <title>Expanding the biotechnology potential of lactobacilli through comparative genomics of 213 strains and associated genera.</title>
        <authorList>
            <person name="Sun Z."/>
            <person name="Harris H.M."/>
            <person name="McCann A."/>
            <person name="Guo C."/>
            <person name="Argimon S."/>
            <person name="Zhang W."/>
            <person name="Yang X."/>
            <person name="Jeffery I.B."/>
            <person name="Cooney J.C."/>
            <person name="Kagawa T.F."/>
            <person name="Liu W."/>
            <person name="Song Y."/>
            <person name="Salvetti E."/>
            <person name="Wrobel A."/>
            <person name="Rasinkangas P."/>
            <person name="Parkhill J."/>
            <person name="Rea M.C."/>
            <person name="O'Sullivan O."/>
            <person name="Ritari J."/>
            <person name="Douillard F.P."/>
            <person name="Paul Ross R."/>
            <person name="Yang R."/>
            <person name="Briner A.E."/>
            <person name="Felis G.E."/>
            <person name="de Vos W.M."/>
            <person name="Barrangou R."/>
            <person name="Klaenhammer T.R."/>
            <person name="Caufield P.W."/>
            <person name="Cui Y."/>
            <person name="Zhang H."/>
            <person name="O'Toole P.W."/>
        </authorList>
    </citation>
    <scope>NUCLEOTIDE SEQUENCE [LARGE SCALE GENOMIC DNA]</scope>
    <source>
        <strain evidence="2 3">DSM 22697</strain>
    </source>
</reference>
<dbReference type="PANTHER" id="PTHR33594">
    <property type="entry name" value="SUPERFAMILY HYDROLASE, PUTATIVE (AFU_ORTHOLOGUE AFUA_1G03035)-RELATED"/>
    <property type="match status" value="1"/>
</dbReference>
<dbReference type="EMBL" id="AYZJ01000002">
    <property type="protein sequence ID" value="KRN25879.1"/>
    <property type="molecule type" value="Genomic_DNA"/>
</dbReference>
<dbReference type="SUPFAM" id="SSF109604">
    <property type="entry name" value="HD-domain/PDEase-like"/>
    <property type="match status" value="1"/>
</dbReference>
<dbReference type="GO" id="GO:0016787">
    <property type="term" value="F:hydrolase activity"/>
    <property type="evidence" value="ECO:0007669"/>
    <property type="project" value="UniProtKB-KW"/>
</dbReference>
<protein>
    <submittedName>
        <fullName evidence="2">HD superfamily hydrolase</fullName>
    </submittedName>
</protein>
<evidence type="ECO:0000313" key="3">
    <source>
        <dbReference type="Proteomes" id="UP000050865"/>
    </source>
</evidence>
<dbReference type="Proteomes" id="UP000050865">
    <property type="component" value="Unassembled WGS sequence"/>
</dbReference>
<feature type="domain" description="HD/PDEase" evidence="1">
    <location>
        <begin position="19"/>
        <end position="135"/>
    </location>
</feature>
<dbReference type="Pfam" id="PF01966">
    <property type="entry name" value="HD"/>
    <property type="match status" value="1"/>
</dbReference>
<dbReference type="SMART" id="SM00471">
    <property type="entry name" value="HDc"/>
    <property type="match status" value="1"/>
</dbReference>